<dbReference type="OrthoDB" id="5964929at2759"/>
<dbReference type="EMBL" id="BRPK01000007">
    <property type="protein sequence ID" value="GLB39926.1"/>
    <property type="molecule type" value="Genomic_DNA"/>
</dbReference>
<feature type="compositionally biased region" description="Polar residues" evidence="1">
    <location>
        <begin position="89"/>
        <end position="98"/>
    </location>
</feature>
<feature type="region of interest" description="Disordered" evidence="1">
    <location>
        <begin position="117"/>
        <end position="154"/>
    </location>
</feature>
<accession>A0A9P3UR66</accession>
<feature type="compositionally biased region" description="Polar residues" evidence="1">
    <location>
        <begin position="127"/>
        <end position="138"/>
    </location>
</feature>
<feature type="region of interest" description="Disordered" evidence="1">
    <location>
        <begin position="699"/>
        <end position="1060"/>
    </location>
</feature>
<dbReference type="InterPro" id="IPR003034">
    <property type="entry name" value="SAP_dom"/>
</dbReference>
<protein>
    <recommendedName>
        <fullName evidence="2">SAP domain-containing protein</fullName>
    </recommendedName>
</protein>
<dbReference type="Pfam" id="PF02037">
    <property type="entry name" value="SAP"/>
    <property type="match status" value="1"/>
</dbReference>
<evidence type="ECO:0000256" key="1">
    <source>
        <dbReference type="SAM" id="MobiDB-lite"/>
    </source>
</evidence>
<feature type="compositionally biased region" description="Low complexity" evidence="1">
    <location>
        <begin position="822"/>
        <end position="838"/>
    </location>
</feature>
<organism evidence="3 4">
    <name type="scientific">Lyophyllum shimeji</name>
    <name type="common">Hon-shimeji</name>
    <name type="synonym">Tricholoma shimeji</name>
    <dbReference type="NCBI Taxonomy" id="47721"/>
    <lineage>
        <taxon>Eukaryota</taxon>
        <taxon>Fungi</taxon>
        <taxon>Dikarya</taxon>
        <taxon>Basidiomycota</taxon>
        <taxon>Agaricomycotina</taxon>
        <taxon>Agaricomycetes</taxon>
        <taxon>Agaricomycetidae</taxon>
        <taxon>Agaricales</taxon>
        <taxon>Tricholomatineae</taxon>
        <taxon>Lyophyllaceae</taxon>
        <taxon>Lyophyllum</taxon>
    </lineage>
</organism>
<feature type="compositionally biased region" description="Low complexity" evidence="1">
    <location>
        <begin position="794"/>
        <end position="807"/>
    </location>
</feature>
<feature type="compositionally biased region" description="Basic and acidic residues" evidence="1">
    <location>
        <begin position="608"/>
        <end position="648"/>
    </location>
</feature>
<proteinExistence type="predicted"/>
<dbReference type="AlphaFoldDB" id="A0A9P3UR66"/>
<sequence length="1060" mass="110393">MSTTTQILFNSPALHSLKRDQLVKLCKIHSIKASGKNTELIERLKKHAGTLFSDSPLSVAARNEEVAGVNVPVGVAGEDETMDEGQATAEEQSQSSNARWGFQMPRPSEQWEVVMESIEEDEERSSQGTLSSMRTVGSNNGGSGEFGTGMSKSSSVSSSIKALASSLGLRRGNTSKSTLASSSFPPSSSSKSMLHLSSLPPKDDELEQHSTPYSSLPEPDTLPQSDHLTFDHPMEGVDWLRPTQPPSPLPGHSLRPGVPAPADARLSLGLNAPSTPTRKDQPTTTIRLISNPVSDDEDTNSYGRTPQLKPFRTSFDLVLGSPEPNTGGFRGVSLWPSSSENERGIYPPLPLELPVSSSSAAPAPTDMVTDTYKPMPGSLSQASKPATNTIQTPAPTTAATTHLVAPEPFIFGSPLPQHHVSNAQFASAAASVLEEMNRRLQAEGVAGVDAALVSKLQPGAHAHIPGVGTDLLGAKEAKEAAKAKLHKEKFDEIHAEEFSKMEGIDALARRRGMKDPGAGAGEEKESAPAIGKKRKSSVLGHGAGRDRYGRRTGEAAGRISATRVISNGRRPRAIPGSFDDDDSEDEETRDEDERDGKRARVDPSPMPEDTKQEDETRAKEEEEKAKAEEEERKKKEKEAIRRKLELSKARRRSSAGVPGARGRVSVGRGGVLLKPQPPPKPSRFGFLSSAKSLVQKVWGGGKSTAASAATSSTSGIPKPTSKLSKAAPAPAGAPAPSTKKVAAVGNARPSSAAHPPSSRVSSLRVEKNNPTGTVTSITSARSRSPIPSFGTAPSTRSSLAKPSRSSSIVGTGTSSKTGSAVSSIGTRSSLTSSNKVSSLGGVGSMGAKKLSTGVAGRSSTASAAGSGSSSSRLSSRLSSSRLLAPTASSLAKARPSASGSGSSLKTVAETSAGQKSQSGEALGTITNDAGAVAKSPQPLSPRPGGIFSRPLTMPSGIPTPVKKRPGAPPTLSSADGAENQDGGHAEDVKDVSLASTSTTTAGVGVPPARQRSITGRKPRISRSKVIAKLASQRAAGTGRLAGNPGERPQPARDARVRVWE</sequence>
<reference evidence="3" key="1">
    <citation type="submission" date="2022-07" db="EMBL/GenBank/DDBJ databases">
        <title>The genome of Lyophyllum shimeji provides insight into the initial evolution of ectomycorrhizal fungal genome.</title>
        <authorList>
            <person name="Kobayashi Y."/>
            <person name="Shibata T."/>
            <person name="Hirakawa H."/>
            <person name="Shigenobu S."/>
            <person name="Nishiyama T."/>
            <person name="Yamada A."/>
            <person name="Hasebe M."/>
            <person name="Kawaguchi M."/>
        </authorList>
    </citation>
    <scope>NUCLEOTIDE SEQUENCE</scope>
    <source>
        <strain evidence="3">AT787</strain>
    </source>
</reference>
<feature type="compositionally biased region" description="Low complexity" evidence="1">
    <location>
        <begin position="703"/>
        <end position="740"/>
    </location>
</feature>
<comment type="caution">
    <text evidence="3">The sequence shown here is derived from an EMBL/GenBank/DDBJ whole genome shotgun (WGS) entry which is preliminary data.</text>
</comment>
<evidence type="ECO:0000313" key="3">
    <source>
        <dbReference type="EMBL" id="GLB39926.1"/>
    </source>
</evidence>
<feature type="compositionally biased region" description="Low complexity" evidence="1">
    <location>
        <begin position="175"/>
        <end position="200"/>
    </location>
</feature>
<feature type="compositionally biased region" description="Basic and acidic residues" evidence="1">
    <location>
        <begin position="1049"/>
        <end position="1060"/>
    </location>
</feature>
<feature type="region of interest" description="Disordered" evidence="1">
    <location>
        <begin position="82"/>
        <end position="105"/>
    </location>
</feature>
<feature type="compositionally biased region" description="Low complexity" evidence="1">
    <location>
        <begin position="851"/>
        <end position="891"/>
    </location>
</feature>
<evidence type="ECO:0000313" key="4">
    <source>
        <dbReference type="Proteomes" id="UP001063166"/>
    </source>
</evidence>
<feature type="compositionally biased region" description="Polar residues" evidence="1">
    <location>
        <begin position="768"/>
        <end position="782"/>
    </location>
</feature>
<feature type="region of interest" description="Disordered" evidence="1">
    <location>
        <begin position="511"/>
        <end position="686"/>
    </location>
</feature>
<gene>
    <name evidence="3" type="ORF">LshimejAT787_0704360</name>
</gene>
<feature type="domain" description="SAP" evidence="2">
    <location>
        <begin position="14"/>
        <end position="48"/>
    </location>
</feature>
<feature type="compositionally biased region" description="Low complexity" evidence="1">
    <location>
        <begin position="747"/>
        <end position="762"/>
    </location>
</feature>
<feature type="compositionally biased region" description="Polar residues" evidence="1">
    <location>
        <begin position="897"/>
        <end position="927"/>
    </location>
</feature>
<evidence type="ECO:0000259" key="2">
    <source>
        <dbReference type="SMART" id="SM00513"/>
    </source>
</evidence>
<feature type="compositionally biased region" description="Low complexity" evidence="1">
    <location>
        <begin position="656"/>
        <end position="666"/>
    </location>
</feature>
<feature type="compositionally biased region" description="Basic and acidic residues" evidence="1">
    <location>
        <begin position="981"/>
        <end position="990"/>
    </location>
</feature>
<feature type="region of interest" description="Disordered" evidence="1">
    <location>
        <begin position="170"/>
        <end position="308"/>
    </location>
</feature>
<keyword evidence="4" id="KW-1185">Reference proteome</keyword>
<feature type="compositionally biased region" description="Acidic residues" evidence="1">
    <location>
        <begin position="578"/>
        <end position="593"/>
    </location>
</feature>
<feature type="compositionally biased region" description="Basic and acidic residues" evidence="1">
    <location>
        <begin position="543"/>
        <end position="553"/>
    </location>
</feature>
<dbReference type="Proteomes" id="UP001063166">
    <property type="component" value="Unassembled WGS sequence"/>
</dbReference>
<feature type="compositionally biased region" description="Polar residues" evidence="1">
    <location>
        <begin position="272"/>
        <end position="293"/>
    </location>
</feature>
<feature type="compositionally biased region" description="Polar residues" evidence="1">
    <location>
        <begin position="808"/>
        <end position="821"/>
    </location>
</feature>
<dbReference type="SMART" id="SM00513">
    <property type="entry name" value="SAP"/>
    <property type="match status" value="1"/>
</dbReference>
<name>A0A9P3UR66_LYOSH</name>